<dbReference type="Proteomes" id="UP001433268">
    <property type="component" value="Unassembled WGS sequence"/>
</dbReference>
<feature type="compositionally biased region" description="Basic and acidic residues" evidence="1">
    <location>
        <begin position="98"/>
        <end position="112"/>
    </location>
</feature>
<keyword evidence="3" id="KW-1185">Reference proteome</keyword>
<dbReference type="RefSeq" id="XP_066660622.1">
    <property type="nucleotide sequence ID" value="XM_066819737.1"/>
</dbReference>
<protein>
    <submittedName>
        <fullName evidence="2">Uncharacterized protein</fullName>
    </submittedName>
</protein>
<feature type="region of interest" description="Disordered" evidence="1">
    <location>
        <begin position="98"/>
        <end position="132"/>
    </location>
</feature>
<reference evidence="2 3" key="1">
    <citation type="submission" date="2023-01" db="EMBL/GenBank/DDBJ databases">
        <title>Analysis of 21 Apiospora genomes using comparative genomics revels a genus with tremendous synthesis potential of carbohydrate active enzymes and secondary metabolites.</title>
        <authorList>
            <person name="Sorensen T."/>
        </authorList>
    </citation>
    <scope>NUCLEOTIDE SEQUENCE [LARGE SCALE GENOMIC DNA]</scope>
    <source>
        <strain evidence="2 3">CBS 114990</strain>
    </source>
</reference>
<gene>
    <name evidence="2" type="ORF">PG997_015423</name>
</gene>
<proteinExistence type="predicted"/>
<name>A0ABR1UQK9_9PEZI</name>
<organism evidence="2 3">
    <name type="scientific">Apiospora hydei</name>
    <dbReference type="NCBI Taxonomy" id="1337664"/>
    <lineage>
        <taxon>Eukaryota</taxon>
        <taxon>Fungi</taxon>
        <taxon>Dikarya</taxon>
        <taxon>Ascomycota</taxon>
        <taxon>Pezizomycotina</taxon>
        <taxon>Sordariomycetes</taxon>
        <taxon>Xylariomycetidae</taxon>
        <taxon>Amphisphaeriales</taxon>
        <taxon>Apiosporaceae</taxon>
        <taxon>Apiospora</taxon>
    </lineage>
</organism>
<comment type="caution">
    <text evidence="2">The sequence shown here is derived from an EMBL/GenBank/DDBJ whole genome shotgun (WGS) entry which is preliminary data.</text>
</comment>
<evidence type="ECO:0000313" key="3">
    <source>
        <dbReference type="Proteomes" id="UP001433268"/>
    </source>
</evidence>
<dbReference type="GeneID" id="92052797"/>
<dbReference type="EMBL" id="JAQQWN010000011">
    <property type="protein sequence ID" value="KAK8061202.1"/>
    <property type="molecule type" value="Genomic_DNA"/>
</dbReference>
<accession>A0ABR1UQK9</accession>
<evidence type="ECO:0000256" key="1">
    <source>
        <dbReference type="SAM" id="MobiDB-lite"/>
    </source>
</evidence>
<evidence type="ECO:0000313" key="2">
    <source>
        <dbReference type="EMBL" id="KAK8061202.1"/>
    </source>
</evidence>
<sequence>MTTSVAVTGTAVVSVTAVVERTVESTAVDTVKVTVVAGADAVMVVGGNAGAAAGGGVLVQDGAGGRRVVRDSGEEDGRGSAGRLAALNVDVGAGVSDRGLRRGGADDGREGGDQAGLGHRRRDRLGRVDGLGRGRRGLAHRQELGLDLRRVLLHRRADRLVHGAVQEGFVSQLRYILPT</sequence>